<feature type="region of interest" description="Disordered" evidence="1">
    <location>
        <begin position="1"/>
        <end position="20"/>
    </location>
</feature>
<evidence type="ECO:0000313" key="2">
    <source>
        <dbReference type="EMBL" id="APO70825.1"/>
    </source>
</evidence>
<reference evidence="2 3" key="1">
    <citation type="submission" date="2016-09" db="EMBL/GenBank/DDBJ databases">
        <title>The complete genome sequences of Rhizobium gallicum, symbiovars gallicum and phaseoli, symbionts associated to common bean (Phaseolus vulgaris).</title>
        <authorList>
            <person name="Bustos P."/>
            <person name="Santamaria R.I."/>
            <person name="Perez-Carrascal O.M."/>
            <person name="Juarez S."/>
            <person name="Lozano L."/>
            <person name="Martinez-Flores I."/>
            <person name="Martinez-Romero E."/>
            <person name="Cevallos M."/>
            <person name="Romero D."/>
            <person name="Davila G."/>
            <person name="Gonzalez V."/>
        </authorList>
    </citation>
    <scope>NUCLEOTIDE SEQUENCE [LARGE SCALE GENOMIC DNA]</scope>
    <source>
        <strain evidence="2 3">IE4872</strain>
        <plasmid evidence="3">prgalie4872d</plasmid>
    </source>
</reference>
<gene>
    <name evidence="2" type="ORF">IE4872_PD00290</name>
</gene>
<evidence type="ECO:0000256" key="1">
    <source>
        <dbReference type="SAM" id="MobiDB-lite"/>
    </source>
</evidence>
<organism evidence="2 3">
    <name type="scientific">Rhizobium gallicum</name>
    <dbReference type="NCBI Taxonomy" id="56730"/>
    <lineage>
        <taxon>Bacteria</taxon>
        <taxon>Pseudomonadati</taxon>
        <taxon>Pseudomonadota</taxon>
        <taxon>Alphaproteobacteria</taxon>
        <taxon>Hyphomicrobiales</taxon>
        <taxon>Rhizobiaceae</taxon>
        <taxon>Rhizobium/Agrobacterium group</taxon>
        <taxon>Rhizobium</taxon>
    </lineage>
</organism>
<dbReference type="AlphaFoldDB" id="A0A1L5NSE3"/>
<dbReference type="EMBL" id="CP017105">
    <property type="protein sequence ID" value="APO70825.1"/>
    <property type="molecule type" value="Genomic_DNA"/>
</dbReference>
<accession>A0A1L5NSE3</accession>
<geneLocation type="plasmid" evidence="3">
    <name>prgalie4872d</name>
</geneLocation>
<sequence>MHQLPGNFRPVASSPWLEPPRRFGSHTTFTQTMVRPFLAWHVRLNPLMTLPLTAASRRRFGAEPALFRETRVGVLVEIGNAHEAD</sequence>
<name>A0A1L5NSE3_9HYPH</name>
<keyword evidence="2" id="KW-0614">Plasmid</keyword>
<proteinExistence type="predicted"/>
<protein>
    <submittedName>
        <fullName evidence="2">Uncharacterized protein</fullName>
    </submittedName>
</protein>
<dbReference type="Proteomes" id="UP000184749">
    <property type="component" value="Plasmid pRgalIE4872d"/>
</dbReference>
<evidence type="ECO:0000313" key="3">
    <source>
        <dbReference type="Proteomes" id="UP000184749"/>
    </source>
</evidence>